<protein>
    <submittedName>
        <fullName evidence="4">FMN reductase (NADH) RutF</fullName>
    </submittedName>
</protein>
<dbReference type="GO" id="GO:0010181">
    <property type="term" value="F:FMN binding"/>
    <property type="evidence" value="ECO:0007669"/>
    <property type="project" value="InterPro"/>
</dbReference>
<dbReference type="AlphaFoldDB" id="A0A916ZMT6"/>
<dbReference type="Gene3D" id="2.30.110.10">
    <property type="entry name" value="Electron Transport, Fmn-binding Protein, Chain A"/>
    <property type="match status" value="1"/>
</dbReference>
<dbReference type="EMBL" id="BMIQ01000003">
    <property type="protein sequence ID" value="GGE03766.1"/>
    <property type="molecule type" value="Genomic_DNA"/>
</dbReference>
<dbReference type="GO" id="GO:0042602">
    <property type="term" value="F:riboflavin reductase (NADPH) activity"/>
    <property type="evidence" value="ECO:0007669"/>
    <property type="project" value="TreeGrafter"/>
</dbReference>
<dbReference type="GO" id="GO:0006208">
    <property type="term" value="P:pyrimidine nucleobase catabolic process"/>
    <property type="evidence" value="ECO:0007669"/>
    <property type="project" value="TreeGrafter"/>
</dbReference>
<keyword evidence="5" id="KW-1185">Reference proteome</keyword>
<dbReference type="InterPro" id="IPR012349">
    <property type="entry name" value="Split_barrel_FMN-bd"/>
</dbReference>
<evidence type="ECO:0000256" key="2">
    <source>
        <dbReference type="SAM" id="MobiDB-lite"/>
    </source>
</evidence>
<evidence type="ECO:0000313" key="4">
    <source>
        <dbReference type="EMBL" id="GGE03766.1"/>
    </source>
</evidence>
<feature type="region of interest" description="Disordered" evidence="2">
    <location>
        <begin position="1"/>
        <end position="20"/>
    </location>
</feature>
<evidence type="ECO:0000256" key="1">
    <source>
        <dbReference type="ARBA" id="ARBA00023002"/>
    </source>
</evidence>
<organism evidence="4 5">
    <name type="scientific">Aureimonas endophytica</name>
    <dbReference type="NCBI Taxonomy" id="2027858"/>
    <lineage>
        <taxon>Bacteria</taxon>
        <taxon>Pseudomonadati</taxon>
        <taxon>Pseudomonadota</taxon>
        <taxon>Alphaproteobacteria</taxon>
        <taxon>Hyphomicrobiales</taxon>
        <taxon>Aurantimonadaceae</taxon>
        <taxon>Aureimonas</taxon>
    </lineage>
</organism>
<proteinExistence type="predicted"/>
<dbReference type="PANTHER" id="PTHR30466">
    <property type="entry name" value="FLAVIN REDUCTASE"/>
    <property type="match status" value="1"/>
</dbReference>
<dbReference type="InterPro" id="IPR050268">
    <property type="entry name" value="NADH-dep_flavin_reductase"/>
</dbReference>
<dbReference type="SMART" id="SM00903">
    <property type="entry name" value="Flavin_Reduct"/>
    <property type="match status" value="1"/>
</dbReference>
<reference evidence="4" key="1">
    <citation type="journal article" date="2014" name="Int. J. Syst. Evol. Microbiol.">
        <title>Complete genome sequence of Corynebacterium casei LMG S-19264T (=DSM 44701T), isolated from a smear-ripened cheese.</title>
        <authorList>
            <consortium name="US DOE Joint Genome Institute (JGI-PGF)"/>
            <person name="Walter F."/>
            <person name="Albersmeier A."/>
            <person name="Kalinowski J."/>
            <person name="Ruckert C."/>
        </authorList>
    </citation>
    <scope>NUCLEOTIDE SEQUENCE</scope>
    <source>
        <strain evidence="4">CGMCC 1.15367</strain>
    </source>
</reference>
<accession>A0A916ZMT6</accession>
<feature type="domain" description="Flavin reductase like" evidence="3">
    <location>
        <begin position="25"/>
        <end position="170"/>
    </location>
</feature>
<dbReference type="InterPro" id="IPR002563">
    <property type="entry name" value="Flavin_Rdtase-like_dom"/>
</dbReference>
<dbReference type="Proteomes" id="UP000644699">
    <property type="component" value="Unassembled WGS sequence"/>
</dbReference>
<dbReference type="RefSeq" id="WP_188908621.1">
    <property type="nucleotide sequence ID" value="NZ_BMIQ01000003.1"/>
</dbReference>
<gene>
    <name evidence="4" type="primary">rutF</name>
    <name evidence="4" type="ORF">GCM10011390_23440</name>
</gene>
<comment type="caution">
    <text evidence="4">The sequence shown here is derived from an EMBL/GenBank/DDBJ whole genome shotgun (WGS) entry which is preliminary data.</text>
</comment>
<dbReference type="SUPFAM" id="SSF50475">
    <property type="entry name" value="FMN-binding split barrel"/>
    <property type="match status" value="1"/>
</dbReference>
<reference evidence="4" key="2">
    <citation type="submission" date="2020-09" db="EMBL/GenBank/DDBJ databases">
        <authorList>
            <person name="Sun Q."/>
            <person name="Zhou Y."/>
        </authorList>
    </citation>
    <scope>NUCLEOTIDE SEQUENCE</scope>
    <source>
        <strain evidence="4">CGMCC 1.15367</strain>
    </source>
</reference>
<name>A0A916ZMT6_9HYPH</name>
<dbReference type="Pfam" id="PF01613">
    <property type="entry name" value="Flavin_Reduct"/>
    <property type="match status" value="1"/>
</dbReference>
<evidence type="ECO:0000313" key="5">
    <source>
        <dbReference type="Proteomes" id="UP000644699"/>
    </source>
</evidence>
<evidence type="ECO:0000259" key="3">
    <source>
        <dbReference type="SMART" id="SM00903"/>
    </source>
</evidence>
<keyword evidence="1" id="KW-0560">Oxidoreductase</keyword>
<sequence length="174" mass="18388">MMSTAVSAVADPRSPVDPSQFREGMSRLAAAVSIVTTRTAEGCFGFTATAICSVTDTPPTLLVCLNRAASVFPMFETAERLCVNTLSAGQGELAALFGGRTPMAERFAGGGWTTLLTGAPVLDEAAVSFDGWIADRRSIGTHDVLFCEIAAMRWSDAPSGLAYFRRAMRPLTDG</sequence>
<dbReference type="PANTHER" id="PTHR30466:SF1">
    <property type="entry name" value="FMN REDUCTASE (NADH) RUTF"/>
    <property type="match status" value="1"/>
</dbReference>